<dbReference type="Proteomes" id="UP000235388">
    <property type="component" value="Unassembled WGS sequence"/>
</dbReference>
<dbReference type="AlphaFoldDB" id="A0A2N5U561"/>
<protein>
    <recommendedName>
        <fullName evidence="3">C2H2-type domain-containing protein</fullName>
    </recommendedName>
</protein>
<accession>A0A2N5U561</accession>
<dbReference type="STRING" id="200324.A0A2N5U561"/>
<dbReference type="EMBL" id="PGCJ01000312">
    <property type="protein sequence ID" value="PLW32893.1"/>
    <property type="molecule type" value="Genomic_DNA"/>
</dbReference>
<evidence type="ECO:0008006" key="3">
    <source>
        <dbReference type="Google" id="ProtNLM"/>
    </source>
</evidence>
<dbReference type="PANTHER" id="PTHR31912:SF34">
    <property type="entry name" value="NOTOCHORD-RELATED PROTEIN"/>
    <property type="match status" value="1"/>
</dbReference>
<dbReference type="OrthoDB" id="2507436at2759"/>
<reference evidence="1 2" key="1">
    <citation type="submission" date="2017-11" db="EMBL/GenBank/DDBJ databases">
        <title>De novo assembly and phasing of dikaryotic genomes from two isolates of Puccinia coronata f. sp. avenae, the causal agent of oat crown rust.</title>
        <authorList>
            <person name="Miller M.E."/>
            <person name="Zhang Y."/>
            <person name="Omidvar V."/>
            <person name="Sperschneider J."/>
            <person name="Schwessinger B."/>
            <person name="Raley C."/>
            <person name="Palmer J.M."/>
            <person name="Garnica D."/>
            <person name="Upadhyaya N."/>
            <person name="Rathjen J."/>
            <person name="Taylor J.M."/>
            <person name="Park R.F."/>
            <person name="Dodds P.N."/>
            <person name="Hirsch C.D."/>
            <person name="Kianian S.F."/>
            <person name="Figueroa M."/>
        </authorList>
    </citation>
    <scope>NUCLEOTIDE SEQUENCE [LARGE SCALE GENOMIC DNA]</scope>
    <source>
        <strain evidence="1">12NC29</strain>
    </source>
</reference>
<comment type="caution">
    <text evidence="1">The sequence shown here is derived from an EMBL/GenBank/DDBJ whole genome shotgun (WGS) entry which is preliminary data.</text>
</comment>
<gene>
    <name evidence="1" type="ORF">PCANC_17100</name>
</gene>
<evidence type="ECO:0000313" key="2">
    <source>
        <dbReference type="Proteomes" id="UP000235388"/>
    </source>
</evidence>
<proteinExistence type="predicted"/>
<evidence type="ECO:0000313" key="1">
    <source>
        <dbReference type="EMBL" id="PLW32893.1"/>
    </source>
</evidence>
<name>A0A2N5U561_9BASI</name>
<sequence length="572" mass="64879">MPRRKKGIREEDLDSDVWAIQARSTTQGQSTWSCMLCHSKSMQLKSLSKHEATRKHVQLMSRRNSFIAQNVSGTNTVQTPVTDPTLAESHVWEAVEGDVFPEEQEYNCPDLQAHNDAMNDLIEAEHCNSMPTTAEQSVSSVCELSSESDLARKWDGFQDEWHPNYDGIVPIRQIMALDRRGEANTSAQVLEWRPFRSKEHLIATLLIGYAHQIVSRSFYEHLRVMYPTSILNRSLFGLSLKSILAQEIANPVVSPMIEYYPQDAGGRNIYKLSQSKKWLHHLSKADRAQMCQHEDYDYYLFEPAQLVTNDIVVPFYFYQRGDERLAKCAIPQFVTHEGSDLEMIVPENPAFDDAQLVTIPVTQFYRDYPRIQDGNGQMLAARCNNSLTGFGLPQRVSTPAELAAFVRGSQLKQIGEVNLNSKDVIAAGSYVLFKGSLSVQLGRVDHLWETQQGVRIHLFVCLTLFDKGEVDAFYGMLCVQRTGRKHFVKVSDVCAVINVQHNCHSGNCTMQWTRTVHFERQDNGSKAAEFKHGDDDNYIVNGAALSKKGAFLQYGIYYKLLLLHRDIFGVIP</sequence>
<organism evidence="1 2">
    <name type="scientific">Puccinia coronata f. sp. avenae</name>
    <dbReference type="NCBI Taxonomy" id="200324"/>
    <lineage>
        <taxon>Eukaryota</taxon>
        <taxon>Fungi</taxon>
        <taxon>Dikarya</taxon>
        <taxon>Basidiomycota</taxon>
        <taxon>Pucciniomycotina</taxon>
        <taxon>Pucciniomycetes</taxon>
        <taxon>Pucciniales</taxon>
        <taxon>Pucciniaceae</taxon>
        <taxon>Puccinia</taxon>
    </lineage>
</organism>
<dbReference type="PANTHER" id="PTHR31912">
    <property type="entry name" value="IP13529P"/>
    <property type="match status" value="1"/>
</dbReference>
<keyword evidence="2" id="KW-1185">Reference proteome</keyword>